<dbReference type="Pfam" id="PF23598">
    <property type="entry name" value="LRR_14"/>
    <property type="match status" value="1"/>
</dbReference>
<dbReference type="SUPFAM" id="SSF52540">
    <property type="entry name" value="P-loop containing nucleoside triphosphate hydrolases"/>
    <property type="match status" value="1"/>
</dbReference>
<evidence type="ECO:0000256" key="2">
    <source>
        <dbReference type="ARBA" id="ARBA00022614"/>
    </source>
</evidence>
<evidence type="ECO:0000256" key="6">
    <source>
        <dbReference type="ARBA" id="ARBA00023054"/>
    </source>
</evidence>
<dbReference type="SUPFAM" id="SSF52058">
    <property type="entry name" value="L domain-like"/>
    <property type="match status" value="1"/>
</dbReference>
<dbReference type="AlphaFoldDB" id="A0A8T0PL73"/>
<dbReference type="InterPro" id="IPR044974">
    <property type="entry name" value="Disease_R_plants"/>
</dbReference>
<evidence type="ECO:0000256" key="4">
    <source>
        <dbReference type="ARBA" id="ARBA00022741"/>
    </source>
</evidence>
<feature type="compositionally biased region" description="Low complexity" evidence="8">
    <location>
        <begin position="501"/>
        <end position="516"/>
    </location>
</feature>
<dbReference type="Pfam" id="PF00931">
    <property type="entry name" value="NB-ARC"/>
    <property type="match status" value="1"/>
</dbReference>
<evidence type="ECO:0000259" key="10">
    <source>
        <dbReference type="Pfam" id="PF18052"/>
    </source>
</evidence>
<dbReference type="PRINTS" id="PR00364">
    <property type="entry name" value="DISEASERSIST"/>
</dbReference>
<dbReference type="GO" id="GO:0043531">
    <property type="term" value="F:ADP binding"/>
    <property type="evidence" value="ECO:0007669"/>
    <property type="project" value="InterPro"/>
</dbReference>
<dbReference type="OrthoDB" id="660555at2759"/>
<dbReference type="GO" id="GO:0009626">
    <property type="term" value="P:plant-type hypersensitive response"/>
    <property type="evidence" value="ECO:0007669"/>
    <property type="project" value="UniProtKB-ARBA"/>
</dbReference>
<evidence type="ECO:0000259" key="11">
    <source>
        <dbReference type="Pfam" id="PF23559"/>
    </source>
</evidence>
<protein>
    <submittedName>
        <fullName evidence="13">Uncharacterized protein</fullName>
    </submittedName>
</protein>
<dbReference type="Proteomes" id="UP000823388">
    <property type="component" value="Chromosome 8K"/>
</dbReference>
<organism evidence="13 14">
    <name type="scientific">Panicum virgatum</name>
    <name type="common">Blackwell switchgrass</name>
    <dbReference type="NCBI Taxonomy" id="38727"/>
    <lineage>
        <taxon>Eukaryota</taxon>
        <taxon>Viridiplantae</taxon>
        <taxon>Streptophyta</taxon>
        <taxon>Embryophyta</taxon>
        <taxon>Tracheophyta</taxon>
        <taxon>Spermatophyta</taxon>
        <taxon>Magnoliopsida</taxon>
        <taxon>Liliopsida</taxon>
        <taxon>Poales</taxon>
        <taxon>Poaceae</taxon>
        <taxon>PACMAD clade</taxon>
        <taxon>Panicoideae</taxon>
        <taxon>Panicodae</taxon>
        <taxon>Paniceae</taxon>
        <taxon>Panicinae</taxon>
        <taxon>Panicum</taxon>
        <taxon>Panicum sect. Hiantes</taxon>
    </lineage>
</organism>
<keyword evidence="2" id="KW-0433">Leucine-rich repeat</keyword>
<proteinExistence type="inferred from homology"/>
<dbReference type="InterPro" id="IPR002182">
    <property type="entry name" value="NB-ARC"/>
</dbReference>
<feature type="domain" description="NB-ARC" evidence="9">
    <location>
        <begin position="183"/>
        <end position="324"/>
    </location>
</feature>
<dbReference type="Pfam" id="PF23559">
    <property type="entry name" value="WHD_DRP"/>
    <property type="match status" value="1"/>
</dbReference>
<dbReference type="InterPro" id="IPR032675">
    <property type="entry name" value="LRR_dom_sf"/>
</dbReference>
<dbReference type="Gene3D" id="3.80.10.10">
    <property type="entry name" value="Ribonuclease Inhibitor"/>
    <property type="match status" value="2"/>
</dbReference>
<dbReference type="FunFam" id="1.10.10.10:FF:000322">
    <property type="entry name" value="Probable disease resistance protein At1g63360"/>
    <property type="match status" value="1"/>
</dbReference>
<feature type="compositionally biased region" description="Basic and acidic residues" evidence="8">
    <location>
        <begin position="446"/>
        <end position="475"/>
    </location>
</feature>
<dbReference type="Pfam" id="PF18052">
    <property type="entry name" value="Rx_N"/>
    <property type="match status" value="1"/>
</dbReference>
<keyword evidence="6 7" id="KW-0175">Coiled coil</keyword>
<dbReference type="InterPro" id="IPR038005">
    <property type="entry name" value="RX-like_CC"/>
</dbReference>
<feature type="region of interest" description="Disordered" evidence="8">
    <location>
        <begin position="445"/>
        <end position="516"/>
    </location>
</feature>
<keyword evidence="14" id="KW-1185">Reference proteome</keyword>
<evidence type="ECO:0000256" key="3">
    <source>
        <dbReference type="ARBA" id="ARBA00022737"/>
    </source>
</evidence>
<dbReference type="CDD" id="cd14798">
    <property type="entry name" value="RX-CC_like"/>
    <property type="match status" value="1"/>
</dbReference>
<dbReference type="InterPro" id="IPR027417">
    <property type="entry name" value="P-loop_NTPase"/>
</dbReference>
<feature type="coiled-coil region" evidence="7">
    <location>
        <begin position="122"/>
        <end position="149"/>
    </location>
</feature>
<dbReference type="InterPro" id="IPR055414">
    <property type="entry name" value="LRR_R13L4/SHOC2-like"/>
</dbReference>
<evidence type="ECO:0000256" key="5">
    <source>
        <dbReference type="ARBA" id="ARBA00022821"/>
    </source>
</evidence>
<feature type="domain" description="Disease resistance N-terminal" evidence="10">
    <location>
        <begin position="26"/>
        <end position="99"/>
    </location>
</feature>
<feature type="domain" description="Disease resistance protein winged helix" evidence="11">
    <location>
        <begin position="558"/>
        <end position="628"/>
    </location>
</feature>
<evidence type="ECO:0000256" key="1">
    <source>
        <dbReference type="ARBA" id="ARBA00008894"/>
    </source>
</evidence>
<reference evidence="13" key="1">
    <citation type="submission" date="2020-05" db="EMBL/GenBank/DDBJ databases">
        <title>WGS assembly of Panicum virgatum.</title>
        <authorList>
            <person name="Lovell J.T."/>
            <person name="Jenkins J."/>
            <person name="Shu S."/>
            <person name="Juenger T.E."/>
            <person name="Schmutz J."/>
        </authorList>
    </citation>
    <scope>NUCLEOTIDE SEQUENCE</scope>
    <source>
        <strain evidence="13">AP13</strain>
    </source>
</reference>
<comment type="similarity">
    <text evidence="1">Belongs to the disease resistance NB-LRR family.</text>
</comment>
<evidence type="ECO:0000256" key="7">
    <source>
        <dbReference type="SAM" id="Coils"/>
    </source>
</evidence>
<sequence length="1047" mass="120272">MDKATPKAQEVATEAMAKGAAEALMKGAFQEAKLQLKVRKKVHQLRDDLEWLRALLRHADQRRRQEINEYMYIELWVPHARDVALDAEDLLEEYSQKEKLKCHCILDLLPSFVRWLWRPFIRHSISNQIDNIKERIDEIKKTRKGYELKILPETWAHPEKYYIDWSDLNEENIEDPDKLVGIKEKMEQIATWLTCREKPLQTVIAIIGENGVGKTTLASCIYQTRSVRTQFDCNIWIHLPQKFRVVDILIDIILQTITSVDMTEAKKNLRGKDEEALMQELAEKLSKKKYLIVLDDVRRLEELKFFLAVLPAQKENEESAILITAQIKSPNPPAANSSGQLEYMTGRIHKKEVTSAAWLQLCHHYVELKKLEKGQGREMFCRRLFGESDFPSGFRKMHVHSKALESLLDQSLPLAVTLLAGLLRTKKEDEWTDVVDLLLQYSKHNNNGDDKIEKEEATKPNLEDEGNRESKQQEQEKEEEIMEQLQIGEGQHQGEQHQREAGQQGEQQQVEQQAETQNQIKPVGGLFRNQPLIKKILILSFDDLPSYLKQCLLYFAAFKAEEDIDAEKIIRLWVAEGLVQATDGHTMEEHAEDCLKMLISRCLINLVQVGYNNKIITVSIHESVLDFAMSEARDSNFLQVHHSTTDLPRAAIRRLSLQNAFDTHTRLNLSTPKLRSLLCEFPEAPSDDHRKNITNCYSHSIQQVRMVITGRINNDLNICRCTFLRVIDLKGTVQEFTLPEEIGWLVHLRYLGLADSRLRGLPSSVKKLRSLQTLDITNTDVDSVPQEFWNLKALRHVLARHLKKGPRQVHSLNNLQTLHGVPWGRWVHEKKRLTNLRSLQVWNLSTSKRCKALLTYLASLECLTSLDLEVKEGAQIQLDRLLIMPVLRNLGSLKIHGPVQATEQSYSYLLPNLSKLELCGSGLNQNHIDMIAGLPNLLELILGKDSYMHQDMSIPPNGFRELRKLRFNGLPELVKWHVQSSADGVLSSLSHLEHLCIFSCAKLELIPDYLLKLENLVQLTFHDLPKLLMLPSLGKFSSKNPTLVLGE</sequence>
<evidence type="ECO:0000313" key="14">
    <source>
        <dbReference type="Proteomes" id="UP000823388"/>
    </source>
</evidence>
<keyword evidence="5" id="KW-0611">Plant defense</keyword>
<evidence type="ECO:0000259" key="9">
    <source>
        <dbReference type="Pfam" id="PF00931"/>
    </source>
</evidence>
<comment type="caution">
    <text evidence="13">The sequence shown here is derived from an EMBL/GenBank/DDBJ whole genome shotgun (WGS) entry which is preliminary data.</text>
</comment>
<dbReference type="InterPro" id="IPR041118">
    <property type="entry name" value="Rx_N"/>
</dbReference>
<dbReference type="PANTHER" id="PTHR23155">
    <property type="entry name" value="DISEASE RESISTANCE PROTEIN RP"/>
    <property type="match status" value="1"/>
</dbReference>
<dbReference type="InterPro" id="IPR036388">
    <property type="entry name" value="WH-like_DNA-bd_sf"/>
</dbReference>
<dbReference type="Gene3D" id="1.10.10.10">
    <property type="entry name" value="Winged helix-like DNA-binding domain superfamily/Winged helix DNA-binding domain"/>
    <property type="match status" value="1"/>
</dbReference>
<name>A0A8T0PL73_PANVG</name>
<evidence type="ECO:0000259" key="12">
    <source>
        <dbReference type="Pfam" id="PF23598"/>
    </source>
</evidence>
<accession>A0A8T0PL73</accession>
<evidence type="ECO:0000256" key="8">
    <source>
        <dbReference type="SAM" id="MobiDB-lite"/>
    </source>
</evidence>
<evidence type="ECO:0000313" key="13">
    <source>
        <dbReference type="EMBL" id="KAG2563011.1"/>
    </source>
</evidence>
<keyword evidence="4" id="KW-0547">Nucleotide-binding</keyword>
<keyword evidence="3" id="KW-0677">Repeat</keyword>
<dbReference type="Gene3D" id="1.20.5.4130">
    <property type="match status" value="1"/>
</dbReference>
<dbReference type="InterPro" id="IPR058922">
    <property type="entry name" value="WHD_DRP"/>
</dbReference>
<dbReference type="EMBL" id="CM029051">
    <property type="protein sequence ID" value="KAG2563011.1"/>
    <property type="molecule type" value="Genomic_DNA"/>
</dbReference>
<dbReference type="GO" id="GO:0002758">
    <property type="term" value="P:innate immune response-activating signaling pathway"/>
    <property type="evidence" value="ECO:0007669"/>
    <property type="project" value="UniProtKB-ARBA"/>
</dbReference>
<dbReference type="Gene3D" id="3.40.50.300">
    <property type="entry name" value="P-loop containing nucleotide triphosphate hydrolases"/>
    <property type="match status" value="1"/>
</dbReference>
<feature type="domain" description="Disease resistance R13L4/SHOC-2-like LRR" evidence="12">
    <location>
        <begin position="708"/>
        <end position="1019"/>
    </location>
</feature>
<dbReference type="GO" id="GO:0042742">
    <property type="term" value="P:defense response to bacterium"/>
    <property type="evidence" value="ECO:0007669"/>
    <property type="project" value="UniProtKB-ARBA"/>
</dbReference>
<gene>
    <name evidence="13" type="ORF">PVAP13_8KG322400</name>
</gene>
<dbReference type="PANTHER" id="PTHR23155:SF1052">
    <property type="entry name" value="DISEASE RESISTANCE PROTEIN RPM1"/>
    <property type="match status" value="1"/>
</dbReference>